<reference evidence="1 2" key="1">
    <citation type="submission" date="2020-02" db="EMBL/GenBank/DDBJ databases">
        <authorList>
            <person name="Ma Q."/>
            <person name="Huang Y."/>
            <person name="Song X."/>
            <person name="Pei D."/>
        </authorList>
    </citation>
    <scope>NUCLEOTIDE SEQUENCE [LARGE SCALE GENOMIC DNA]</scope>
    <source>
        <strain evidence="1">Sxm20200214</strain>
        <tissue evidence="1">Leaf</tissue>
    </source>
</reference>
<dbReference type="AlphaFoldDB" id="A0A8X7S403"/>
<accession>A0A8X7S403</accession>
<dbReference type="Proteomes" id="UP000886595">
    <property type="component" value="Unassembled WGS sequence"/>
</dbReference>
<gene>
    <name evidence="1" type="ORF">Bca52824_035613</name>
</gene>
<sequence>MASQAQMCHSPYGELGSDHPTCHMASWALIIPLAIWRAGHGSSQSPYGELDSCRPIRHMAS</sequence>
<protein>
    <submittedName>
        <fullName evidence="1">Uncharacterized protein</fullName>
    </submittedName>
</protein>
<organism evidence="1 2">
    <name type="scientific">Brassica carinata</name>
    <name type="common">Ethiopian mustard</name>
    <name type="synonym">Abyssinian cabbage</name>
    <dbReference type="NCBI Taxonomy" id="52824"/>
    <lineage>
        <taxon>Eukaryota</taxon>
        <taxon>Viridiplantae</taxon>
        <taxon>Streptophyta</taxon>
        <taxon>Embryophyta</taxon>
        <taxon>Tracheophyta</taxon>
        <taxon>Spermatophyta</taxon>
        <taxon>Magnoliopsida</taxon>
        <taxon>eudicotyledons</taxon>
        <taxon>Gunneridae</taxon>
        <taxon>Pentapetalae</taxon>
        <taxon>rosids</taxon>
        <taxon>malvids</taxon>
        <taxon>Brassicales</taxon>
        <taxon>Brassicaceae</taxon>
        <taxon>Brassiceae</taxon>
        <taxon>Brassica</taxon>
    </lineage>
</organism>
<evidence type="ECO:0000313" key="2">
    <source>
        <dbReference type="Proteomes" id="UP000886595"/>
    </source>
</evidence>
<keyword evidence="2" id="KW-1185">Reference proteome</keyword>
<dbReference type="EMBL" id="JAAMPC010000008">
    <property type="protein sequence ID" value="KAG2299141.1"/>
    <property type="molecule type" value="Genomic_DNA"/>
</dbReference>
<proteinExistence type="predicted"/>
<comment type="caution">
    <text evidence="1">The sequence shown here is derived from an EMBL/GenBank/DDBJ whole genome shotgun (WGS) entry which is preliminary data.</text>
</comment>
<name>A0A8X7S403_BRACI</name>
<evidence type="ECO:0000313" key="1">
    <source>
        <dbReference type="EMBL" id="KAG2299141.1"/>
    </source>
</evidence>